<feature type="region of interest" description="Disordered" evidence="1">
    <location>
        <begin position="1"/>
        <end position="22"/>
    </location>
</feature>
<dbReference type="EMBL" id="WOGT01000002">
    <property type="protein sequence ID" value="MUN54739.1"/>
    <property type="molecule type" value="Genomic_DNA"/>
</dbReference>
<name>A0A7K1LHT3_9MICC</name>
<dbReference type="AlphaFoldDB" id="A0A7K1LHT3"/>
<sequence>MTGPPSGLQRNTPKTYRRTRPDMYNPFTHAEALGLRVVLKDPGHGDDGWYDHQNRTIWLRPGMTYRAQRSTLAHEIVHHQYGDEPTHDPVWHAKREARCNRIAAHRLLKDVDPNDTAGITDMAEWCRIYDVLPWVITTHLERQASVA</sequence>
<dbReference type="Proteomes" id="UP000462152">
    <property type="component" value="Unassembled WGS sequence"/>
</dbReference>
<dbReference type="Pfam" id="PF06114">
    <property type="entry name" value="Peptidase_M78"/>
    <property type="match status" value="1"/>
</dbReference>
<protein>
    <submittedName>
        <fullName evidence="3">ImmA/IrrE family metallo-endopeptidase</fullName>
    </submittedName>
</protein>
<evidence type="ECO:0000313" key="4">
    <source>
        <dbReference type="Proteomes" id="UP000462152"/>
    </source>
</evidence>
<evidence type="ECO:0000259" key="2">
    <source>
        <dbReference type="Pfam" id="PF06114"/>
    </source>
</evidence>
<comment type="caution">
    <text evidence="3">The sequence shown here is derived from an EMBL/GenBank/DDBJ whole genome shotgun (WGS) entry which is preliminary data.</text>
</comment>
<dbReference type="Gene3D" id="1.10.10.2910">
    <property type="match status" value="1"/>
</dbReference>
<accession>A0A7K1LHT3</accession>
<evidence type="ECO:0000313" key="3">
    <source>
        <dbReference type="EMBL" id="MUN54739.1"/>
    </source>
</evidence>
<organism evidence="3 4">
    <name type="scientific">Rothia koreensis</name>
    <dbReference type="NCBI Taxonomy" id="592378"/>
    <lineage>
        <taxon>Bacteria</taxon>
        <taxon>Bacillati</taxon>
        <taxon>Actinomycetota</taxon>
        <taxon>Actinomycetes</taxon>
        <taxon>Micrococcales</taxon>
        <taxon>Micrococcaceae</taxon>
        <taxon>Rothia</taxon>
    </lineage>
</organism>
<gene>
    <name evidence="3" type="ORF">GMA10_05870</name>
</gene>
<keyword evidence="4" id="KW-1185">Reference proteome</keyword>
<reference evidence="3 4" key="1">
    <citation type="submission" date="2019-12" db="EMBL/GenBank/DDBJ databases">
        <authorList>
            <person name="Li J."/>
            <person name="Shi Y."/>
            <person name="Xu G."/>
            <person name="Xiao D."/>
            <person name="Ran X."/>
        </authorList>
    </citation>
    <scope>NUCLEOTIDE SEQUENCE [LARGE SCALE GENOMIC DNA]</scope>
    <source>
        <strain evidence="3 4">JCM 15915</strain>
    </source>
</reference>
<feature type="domain" description="IrrE N-terminal-like" evidence="2">
    <location>
        <begin position="30"/>
        <end position="112"/>
    </location>
</feature>
<evidence type="ECO:0000256" key="1">
    <source>
        <dbReference type="SAM" id="MobiDB-lite"/>
    </source>
</evidence>
<dbReference type="InterPro" id="IPR010359">
    <property type="entry name" value="IrrE_HExxH"/>
</dbReference>
<proteinExistence type="predicted"/>